<dbReference type="RefSeq" id="WP_382365383.1">
    <property type="nucleotide sequence ID" value="NZ_JBHLWV010000027.1"/>
</dbReference>
<organism evidence="1 2">
    <name type="scientific">Gordonia phosphorivorans</name>
    <dbReference type="NCBI Taxonomy" id="1056982"/>
    <lineage>
        <taxon>Bacteria</taxon>
        <taxon>Bacillati</taxon>
        <taxon>Actinomycetota</taxon>
        <taxon>Actinomycetes</taxon>
        <taxon>Mycobacteriales</taxon>
        <taxon>Gordoniaceae</taxon>
        <taxon>Gordonia</taxon>
    </lineage>
</organism>
<proteinExistence type="predicted"/>
<name>A0ABV6HD17_9ACTN</name>
<dbReference type="Proteomes" id="UP001589783">
    <property type="component" value="Unassembled WGS sequence"/>
</dbReference>
<gene>
    <name evidence="1" type="ORF">ACFFJD_14500</name>
</gene>
<protein>
    <submittedName>
        <fullName evidence="1">Uncharacterized protein</fullName>
    </submittedName>
</protein>
<sequence length="230" mass="24947">MLAALETAGFELTRYDVERERPAVPPRLTDNQVSSIAERWLATEQGHVEPGVQADRAESESVRQFVTEAFPEVAAALGYAIVRRGMPAFPEGTGDDPAQWWVFTRRPSEVTAERQAESWEWSTTAGDVLMGSAGDWLVTDERGDQRSVAADKFNGLYAPSPGTAGRFHRIGHVRARPARIGEVVESLEGATTAVAGDWLVQGDQGERWLVPGSAFAAGYLSNGPHPEAAE</sequence>
<evidence type="ECO:0000313" key="2">
    <source>
        <dbReference type="Proteomes" id="UP001589783"/>
    </source>
</evidence>
<evidence type="ECO:0000313" key="1">
    <source>
        <dbReference type="EMBL" id="MFC0316060.1"/>
    </source>
</evidence>
<reference evidence="1 2" key="1">
    <citation type="submission" date="2024-09" db="EMBL/GenBank/DDBJ databases">
        <authorList>
            <person name="Sun Q."/>
            <person name="Mori K."/>
        </authorList>
    </citation>
    <scope>NUCLEOTIDE SEQUENCE [LARGE SCALE GENOMIC DNA]</scope>
    <source>
        <strain evidence="1 2">CCM 7957</strain>
    </source>
</reference>
<accession>A0ABV6HD17</accession>
<keyword evidence="2" id="KW-1185">Reference proteome</keyword>
<comment type="caution">
    <text evidence="1">The sequence shown here is derived from an EMBL/GenBank/DDBJ whole genome shotgun (WGS) entry which is preliminary data.</text>
</comment>
<dbReference type="EMBL" id="JBHLWV010000027">
    <property type="protein sequence ID" value="MFC0316060.1"/>
    <property type="molecule type" value="Genomic_DNA"/>
</dbReference>